<dbReference type="GO" id="GO:0016746">
    <property type="term" value="F:acyltransferase activity"/>
    <property type="evidence" value="ECO:0007669"/>
    <property type="project" value="InterPro"/>
</dbReference>
<dbReference type="SUPFAM" id="SSF53901">
    <property type="entry name" value="Thiolase-like"/>
    <property type="match status" value="2"/>
</dbReference>
<accession>A0A832EIV3</accession>
<dbReference type="EMBL" id="DSTK01000016">
    <property type="protein sequence ID" value="HFK96819.1"/>
    <property type="molecule type" value="Genomic_DNA"/>
</dbReference>
<feature type="domain" description="ChsH2 C-terminal OB-fold" evidence="1">
    <location>
        <begin position="447"/>
        <end position="500"/>
    </location>
</feature>
<dbReference type="Pfam" id="PF01796">
    <property type="entry name" value="OB_ChsH2_C"/>
    <property type="match status" value="1"/>
</dbReference>
<dbReference type="Gene3D" id="3.40.47.10">
    <property type="match status" value="2"/>
</dbReference>
<evidence type="ECO:0000259" key="1">
    <source>
        <dbReference type="Pfam" id="PF01796"/>
    </source>
</evidence>
<name>A0A832EIV3_9BACT</name>
<protein>
    <submittedName>
        <fullName evidence="2">Hydroxymethylglutaryl-CoA synthase family protein</fullName>
    </submittedName>
</protein>
<dbReference type="SUPFAM" id="SSF50249">
    <property type="entry name" value="Nucleic acid-binding proteins"/>
    <property type="match status" value="1"/>
</dbReference>
<comment type="caution">
    <text evidence="2">The sequence shown here is derived from an EMBL/GenBank/DDBJ whole genome shotgun (WGS) entry which is preliminary data.</text>
</comment>
<dbReference type="InterPro" id="IPR012340">
    <property type="entry name" value="NA-bd_OB-fold"/>
</dbReference>
<gene>
    <name evidence="2" type="ORF">ENS06_05780</name>
</gene>
<organism evidence="2">
    <name type="scientific">Desulfacinum infernum</name>
    <dbReference type="NCBI Taxonomy" id="35837"/>
    <lineage>
        <taxon>Bacteria</taxon>
        <taxon>Pseudomonadati</taxon>
        <taxon>Thermodesulfobacteriota</taxon>
        <taxon>Syntrophobacteria</taxon>
        <taxon>Syntrophobacterales</taxon>
        <taxon>Syntrophobacteraceae</taxon>
        <taxon>Desulfacinum</taxon>
    </lineage>
</organism>
<dbReference type="InterPro" id="IPR016039">
    <property type="entry name" value="Thiolase-like"/>
</dbReference>
<sequence length="526" mass="56917">MEPKRHLLLDMDLWVCQELNERSVRLGVPRSHSPESKEVSMVGIVAYGAYLPRYRLERKTAAKAMAWINPAVWGLAGGEKAVAGADEDAVTLAAAAARNACRFRVEPACTALFAASCTFPYGERQNAAILREALSLPEGALAVDVTGSTRAGTSAVLAAAAHVSSGASSQALAVASDARRAKMGSAEELLYGDAGAALLLGREGVVAELVGSYGLSADFPGPLRESERKLARSWEERWIRDEGYLSLIPKAVKAYLAQARMAPEAFSTVIYPCPYPREHAVIGAKLGLAPDRIADPLAAQVGDTGAAHPLLMLCRALESASPGSHILVVGYGSGVDVLHFRITDAARSFQPAWTFEALAARKAVLAPYEKAAAFRELIPVETGLRGEFQAETPLSVQWRYRRAILGLEGTRCRRCGTPQFPPQRICAVGECQAVDETEPYLFSDKPARIFSYTGDNLAFSLDPPQIYGIVDFEGGGRMMLDFTDCALEAIRVDQPVELHLRRKYHDAQRGVHTYFWKAVPVESAGR</sequence>
<reference evidence="2" key="1">
    <citation type="journal article" date="2020" name="mSystems">
        <title>Genome- and Community-Level Interaction Insights into Carbon Utilization and Element Cycling Functions of Hydrothermarchaeota in Hydrothermal Sediment.</title>
        <authorList>
            <person name="Zhou Z."/>
            <person name="Liu Y."/>
            <person name="Xu W."/>
            <person name="Pan J."/>
            <person name="Luo Z.H."/>
            <person name="Li M."/>
        </authorList>
    </citation>
    <scope>NUCLEOTIDE SEQUENCE [LARGE SCALE GENOMIC DNA]</scope>
    <source>
        <strain evidence="2">SpSt-456</strain>
    </source>
</reference>
<dbReference type="InterPro" id="IPR002878">
    <property type="entry name" value="ChsH2_C"/>
</dbReference>
<dbReference type="CDD" id="cd00827">
    <property type="entry name" value="init_cond_enzymes"/>
    <property type="match status" value="1"/>
</dbReference>
<dbReference type="AlphaFoldDB" id="A0A832EIV3"/>
<proteinExistence type="predicted"/>
<evidence type="ECO:0000313" key="2">
    <source>
        <dbReference type="EMBL" id="HFK96819.1"/>
    </source>
</evidence>